<evidence type="ECO:0000313" key="2">
    <source>
        <dbReference type="Proteomes" id="UP000580839"/>
    </source>
</evidence>
<name>A0A849T253_UNCEI</name>
<accession>A0A849T253</accession>
<evidence type="ECO:0008006" key="3">
    <source>
        <dbReference type="Google" id="ProtNLM"/>
    </source>
</evidence>
<comment type="caution">
    <text evidence="1">The sequence shown here is derived from an EMBL/GenBank/DDBJ whole genome shotgun (WGS) entry which is preliminary data.</text>
</comment>
<dbReference type="AlphaFoldDB" id="A0A849T253"/>
<reference evidence="1 2" key="1">
    <citation type="submission" date="2020-04" db="EMBL/GenBank/DDBJ databases">
        <title>Metagenomic profiling of ammonia- and methane-oxidizing microorganisms in a Dutch drinking water treatment plant.</title>
        <authorList>
            <person name="Poghosyan L."/>
            <person name="Leucker S."/>
        </authorList>
    </citation>
    <scope>NUCLEOTIDE SEQUENCE [LARGE SCALE GENOMIC DNA]</scope>
    <source>
        <strain evidence="1">S-RSF-IL-03</strain>
    </source>
</reference>
<feature type="non-terminal residue" evidence="1">
    <location>
        <position position="1"/>
    </location>
</feature>
<dbReference type="Proteomes" id="UP000580839">
    <property type="component" value="Unassembled WGS sequence"/>
</dbReference>
<gene>
    <name evidence="1" type="ORF">HOP12_14590</name>
</gene>
<sequence length="531" mass="58323">AGRDLGAGPAVMRGAFATLAALVAVAPIVAAPRSVCAQLAIDGFVEVQGGNTPFAEPRNRTDTYAQVNGSFAIDRALVGLRYESNRNSEDAFTYEEITQRYFEIADERFRLRLGNVYTILGNGLLHRSFELPGVVLDQAGLRSRWGFARDVDGVLAEGRFGPVELRGLSGKPGSGEYSPAISELLGLPLHRGELLGGQAVVRLPRDAKLGAAYTRFSGDGSRQDEFGSGFLELDPLRLAGVEGVAFPIAAEYARREPQLDNFFKFRGESNQVPSALYASSNLIAGPFALSAEWKDYTKFRTGINDPPSLVREHSFPLLNRSTHVLASDDEEGYQLEASYRLERWGQVVANVSRGDGLVSPSLPPRRFSERFVEVHLSPVSWPALEGALFYDSNRDDFEGFRYRETVGISATARLPRELSASLDVEHLKARRTPDRFEDDYLAVSLQHATWGSAALVWQRTTDPAEERPRDAVSPGVQPRHYLSGVVSAQISERHRVIVTAGQIREGLACTAGTCYKVLAFEGAQLRIESRF</sequence>
<organism evidence="1 2">
    <name type="scientific">Eiseniibacteriota bacterium</name>
    <dbReference type="NCBI Taxonomy" id="2212470"/>
    <lineage>
        <taxon>Bacteria</taxon>
        <taxon>Candidatus Eiseniibacteriota</taxon>
    </lineage>
</organism>
<evidence type="ECO:0000313" key="1">
    <source>
        <dbReference type="EMBL" id="NOT35369.1"/>
    </source>
</evidence>
<dbReference type="EMBL" id="JABFRW010000191">
    <property type="protein sequence ID" value="NOT35369.1"/>
    <property type="molecule type" value="Genomic_DNA"/>
</dbReference>
<proteinExistence type="predicted"/>
<protein>
    <recommendedName>
        <fullName evidence="3">TonB-dependent receptor</fullName>
    </recommendedName>
</protein>